<dbReference type="Pfam" id="PF02541">
    <property type="entry name" value="Ppx-GppA"/>
    <property type="match status" value="1"/>
</dbReference>
<dbReference type="SUPFAM" id="SSF53067">
    <property type="entry name" value="Actin-like ATPase domain"/>
    <property type="match status" value="2"/>
</dbReference>
<dbReference type="AlphaFoldDB" id="A0A133S2J4"/>
<sequence>MKAAIIDVGSNSIRLLLGTYIDGQWHNEPKRLWTTRLGKRNEDGSLTTESMDASYKAFSEIATLAKAYGVDHCLAFATSAVREASNGIAFMEQAMTYCSMTYRILSGDEEAVYGFKGALQDRLADGLHYATIDIGGGSTELALGSKDSIYWSRSYPVGAVRLRPLSDEGPQRVWEETRFLWDPMMIEGTFGDFIGIGGTITTLAAIDLKMTEYDGHKIQGHKLSRECIEGIILQLRYMSRDERLHVPGLQPGRADIIVSGAEILTSFMDAYEVPHIFVSEQDGMEALQQELITSYDETAQ</sequence>
<organism evidence="3">
    <name type="scientific">Veillonella atypica</name>
    <dbReference type="NCBI Taxonomy" id="39777"/>
    <lineage>
        <taxon>Bacteria</taxon>
        <taxon>Bacillati</taxon>
        <taxon>Bacillota</taxon>
        <taxon>Negativicutes</taxon>
        <taxon>Veillonellales</taxon>
        <taxon>Veillonellaceae</taxon>
        <taxon>Veillonella</taxon>
    </lineage>
</organism>
<accession>A0A133S2J4</accession>
<reference evidence="3 4" key="1">
    <citation type="submission" date="2016-01" db="EMBL/GenBank/DDBJ databases">
        <authorList>
            <person name="Oliw E.H."/>
        </authorList>
    </citation>
    <scope>NUCLEOTIDE SEQUENCE [LARGE SCALE GENOMIC DNA]</scope>
    <source>
        <strain evidence="3 4">CMW7756B</strain>
    </source>
</reference>
<proteinExistence type="inferred from homology"/>
<dbReference type="CDD" id="cd24054">
    <property type="entry name" value="ASKHA_NBD_AaPPX-GppA_MtPPX2-like"/>
    <property type="match status" value="1"/>
</dbReference>
<dbReference type="Gene3D" id="3.30.420.150">
    <property type="entry name" value="Exopolyphosphatase. Domain 2"/>
    <property type="match status" value="1"/>
</dbReference>
<dbReference type="PATRIC" id="fig|39777.7.peg.1478"/>
<comment type="similarity">
    <text evidence="1">Belongs to the GppA/Ppx family.</text>
</comment>
<evidence type="ECO:0000313" key="3">
    <source>
        <dbReference type="EMBL" id="KXA62650.1"/>
    </source>
</evidence>
<evidence type="ECO:0000256" key="1">
    <source>
        <dbReference type="ARBA" id="ARBA00007125"/>
    </source>
</evidence>
<dbReference type="Gene3D" id="3.30.420.40">
    <property type="match status" value="1"/>
</dbReference>
<dbReference type="EMBL" id="LRQT01000086">
    <property type="protein sequence ID" value="KXA62650.1"/>
    <property type="molecule type" value="Genomic_DNA"/>
</dbReference>
<feature type="domain" description="Ppx/GppA phosphatase N-terminal" evidence="2">
    <location>
        <begin position="36"/>
        <end position="280"/>
    </location>
</feature>
<gene>
    <name evidence="3" type="ORF">HMPREF3233_01513</name>
</gene>
<dbReference type="PANTHER" id="PTHR30005">
    <property type="entry name" value="EXOPOLYPHOSPHATASE"/>
    <property type="match status" value="1"/>
</dbReference>
<comment type="caution">
    <text evidence="3">The sequence shown here is derived from an EMBL/GenBank/DDBJ whole genome shotgun (WGS) entry which is preliminary data.</text>
</comment>
<dbReference type="GO" id="GO:0016462">
    <property type="term" value="F:pyrophosphatase activity"/>
    <property type="evidence" value="ECO:0007669"/>
    <property type="project" value="TreeGrafter"/>
</dbReference>
<dbReference type="InterPro" id="IPR050273">
    <property type="entry name" value="GppA/Ppx_hydrolase"/>
</dbReference>
<dbReference type="RefSeq" id="WP_060807792.1">
    <property type="nucleotide sequence ID" value="NZ_JAWQCS010000009.1"/>
</dbReference>
<protein>
    <submittedName>
        <fullName evidence="3">Ppx/GppA phosphatase family protein</fullName>
    </submittedName>
</protein>
<dbReference type="STRING" id="39777.B7L28_02590"/>
<evidence type="ECO:0000313" key="4">
    <source>
        <dbReference type="Proteomes" id="UP000070226"/>
    </source>
</evidence>
<name>A0A133S2J4_9FIRM</name>
<evidence type="ECO:0000259" key="2">
    <source>
        <dbReference type="Pfam" id="PF02541"/>
    </source>
</evidence>
<dbReference type="InterPro" id="IPR043129">
    <property type="entry name" value="ATPase_NBD"/>
</dbReference>
<dbReference type="Proteomes" id="UP000070226">
    <property type="component" value="Unassembled WGS sequence"/>
</dbReference>
<dbReference type="InterPro" id="IPR003695">
    <property type="entry name" value="Ppx_GppA_N"/>
</dbReference>
<dbReference type="PANTHER" id="PTHR30005:SF0">
    <property type="entry name" value="RETROGRADE REGULATION PROTEIN 2"/>
    <property type="match status" value="1"/>
</dbReference>